<gene>
    <name evidence="1" type="ORF">PsB1_2203</name>
</gene>
<evidence type="ECO:0000313" key="2">
    <source>
        <dbReference type="Proteomes" id="UP001161064"/>
    </source>
</evidence>
<keyword evidence="2" id="KW-1185">Reference proteome</keyword>
<evidence type="ECO:0000313" key="1">
    <source>
        <dbReference type="EMBL" id="GIU68049.1"/>
    </source>
</evidence>
<accession>A0ABQ4PZE9</accession>
<dbReference type="InterPro" id="IPR036429">
    <property type="entry name" value="SpoA-like_sf"/>
</dbReference>
<organism evidence="1 2">
    <name type="scientific">Candidatus Phycosocius spiralis</name>
    <dbReference type="NCBI Taxonomy" id="2815099"/>
    <lineage>
        <taxon>Bacteria</taxon>
        <taxon>Pseudomonadati</taxon>
        <taxon>Pseudomonadota</taxon>
        <taxon>Alphaproteobacteria</taxon>
        <taxon>Caulobacterales</taxon>
        <taxon>Caulobacterales incertae sedis</taxon>
        <taxon>Candidatus Phycosocius</taxon>
    </lineage>
</organism>
<comment type="caution">
    <text evidence="1">The sequence shown here is derived from an EMBL/GenBank/DDBJ whole genome shotgun (WGS) entry which is preliminary data.</text>
</comment>
<dbReference type="SUPFAM" id="SSF101801">
    <property type="entry name" value="Surface presentation of antigens (SPOA)"/>
    <property type="match status" value="1"/>
</dbReference>
<dbReference type="EMBL" id="BPFZ01000018">
    <property type="protein sequence ID" value="GIU68049.1"/>
    <property type="molecule type" value="Genomic_DNA"/>
</dbReference>
<dbReference type="RefSeq" id="WP_284361587.1">
    <property type="nucleotide sequence ID" value="NZ_BPFZ01000018.1"/>
</dbReference>
<dbReference type="Proteomes" id="UP001161064">
    <property type="component" value="Unassembled WGS sequence"/>
</dbReference>
<proteinExistence type="predicted"/>
<reference evidence="1" key="1">
    <citation type="submission" date="2021-05" db="EMBL/GenBank/DDBJ databases">
        <authorList>
            <person name="Tanabe Y."/>
        </authorList>
    </citation>
    <scope>NUCLEOTIDE SEQUENCE</scope>
    <source>
        <strain evidence="1">BOTRYCO-1</strain>
    </source>
</reference>
<protein>
    <submittedName>
        <fullName evidence="1">Uncharacterized protein</fullName>
    </submittedName>
</protein>
<reference evidence="1" key="2">
    <citation type="journal article" date="2023" name="ISME Commun">
        <title>Characterization of a bloom-associated alphaproteobacterial lineage, 'Candidatus Phycosocius': insights into freshwater algal-bacterial interactions.</title>
        <authorList>
            <person name="Tanabe Y."/>
            <person name="Yamaguchi H."/>
            <person name="Yoshida M."/>
            <person name="Kai A."/>
            <person name="Okazaki Y."/>
        </authorList>
    </citation>
    <scope>NUCLEOTIDE SEQUENCE</scope>
    <source>
        <strain evidence="1">BOTRYCO-1</strain>
    </source>
</reference>
<sequence>MKEVRAWLPQTALRDGKILKVLKSVVSEWALDWLNLSSIILLEVGRKDTNPELDGHFGQAFITDPEGLVQIGGLMIGLDSEALRDIAQADAKFLRDIGLKAVTNFNDRLRQLTKSPDETFADQAGIANFRQYSMLYNNKELGLISLSSSQAIHIRKSLIPNTERTSSDLCSIDSLIHDATVKVGAFLGAVDVGLAELHNLECGQVVVMQQKVDALLPLLINAKVSTQIGCTFVVTGDGASLTISS</sequence>
<name>A0ABQ4PZE9_9PROT</name>